<protein>
    <submittedName>
        <fullName evidence="1">Uncharacterized protein</fullName>
    </submittedName>
</protein>
<reference evidence="1 2" key="1">
    <citation type="journal article" date="2023" name="BMC Biol.">
        <title>The compact genome of the sponge Oopsacas minuta (Hexactinellida) is lacking key metazoan core genes.</title>
        <authorList>
            <person name="Santini S."/>
            <person name="Schenkelaars Q."/>
            <person name="Jourda C."/>
            <person name="Duchesne M."/>
            <person name="Belahbib H."/>
            <person name="Rocher C."/>
            <person name="Selva M."/>
            <person name="Riesgo A."/>
            <person name="Vervoort M."/>
            <person name="Leys S.P."/>
            <person name="Kodjabachian L."/>
            <person name="Le Bivic A."/>
            <person name="Borchiellini C."/>
            <person name="Claverie J.M."/>
            <person name="Renard E."/>
        </authorList>
    </citation>
    <scope>NUCLEOTIDE SEQUENCE [LARGE SCALE GENOMIC DNA]</scope>
    <source>
        <strain evidence="1">SPO-2</strain>
    </source>
</reference>
<dbReference type="Proteomes" id="UP001165289">
    <property type="component" value="Unassembled WGS sequence"/>
</dbReference>
<dbReference type="InterPro" id="IPR051320">
    <property type="entry name" value="Viral_Replic_Matur_Polypro"/>
</dbReference>
<dbReference type="Gene3D" id="3.30.70.270">
    <property type="match status" value="1"/>
</dbReference>
<evidence type="ECO:0000313" key="1">
    <source>
        <dbReference type="EMBL" id="KAI6652453.1"/>
    </source>
</evidence>
<dbReference type="AlphaFoldDB" id="A0AAV7JTY5"/>
<dbReference type="SUPFAM" id="SSF56672">
    <property type="entry name" value="DNA/RNA polymerases"/>
    <property type="match status" value="1"/>
</dbReference>
<sequence>MHRGKKGHWLLYSRDTGSDPTKWSIGNKVSVVSSPQHICHKTSVLINTSFIGIPFEALFETCAKPSVVDVNTVRNNGLQLIRHESKVFGLGIESVKCISLLEHPEEGFCQRALDNFLRDSRGILSFVDDIIKHARTPEEHLDNFDRTLSDLERNDVELRGDDCKFGIEELEFLDHLVSRSGRRPLLGTIRKIKDCKQPTCKNDDLRFLRLITLVPRVHTTNIPKKLNH</sequence>
<accession>A0AAV7JTY5</accession>
<dbReference type="PANTHER" id="PTHR33064">
    <property type="entry name" value="POL PROTEIN"/>
    <property type="match status" value="1"/>
</dbReference>
<evidence type="ECO:0000313" key="2">
    <source>
        <dbReference type="Proteomes" id="UP001165289"/>
    </source>
</evidence>
<organism evidence="1 2">
    <name type="scientific">Oopsacas minuta</name>
    <dbReference type="NCBI Taxonomy" id="111878"/>
    <lineage>
        <taxon>Eukaryota</taxon>
        <taxon>Metazoa</taxon>
        <taxon>Porifera</taxon>
        <taxon>Hexactinellida</taxon>
        <taxon>Hexasterophora</taxon>
        <taxon>Lyssacinosida</taxon>
        <taxon>Leucopsacidae</taxon>
        <taxon>Oopsacas</taxon>
    </lineage>
</organism>
<keyword evidence="2" id="KW-1185">Reference proteome</keyword>
<comment type="caution">
    <text evidence="1">The sequence shown here is derived from an EMBL/GenBank/DDBJ whole genome shotgun (WGS) entry which is preliminary data.</text>
</comment>
<dbReference type="InterPro" id="IPR043502">
    <property type="entry name" value="DNA/RNA_pol_sf"/>
</dbReference>
<dbReference type="PANTHER" id="PTHR33064:SF37">
    <property type="entry name" value="RIBONUCLEASE H"/>
    <property type="match status" value="1"/>
</dbReference>
<proteinExistence type="predicted"/>
<dbReference type="EMBL" id="JAKMXF010000299">
    <property type="protein sequence ID" value="KAI6652453.1"/>
    <property type="molecule type" value="Genomic_DNA"/>
</dbReference>
<name>A0AAV7JTY5_9METZ</name>
<gene>
    <name evidence="1" type="ORF">LOD99_7467</name>
</gene>
<dbReference type="InterPro" id="IPR043128">
    <property type="entry name" value="Rev_trsase/Diguanyl_cyclase"/>
</dbReference>